<proteinExistence type="predicted"/>
<organism evidence="1">
    <name type="scientific">marine sediment metagenome</name>
    <dbReference type="NCBI Taxonomy" id="412755"/>
    <lineage>
        <taxon>unclassified sequences</taxon>
        <taxon>metagenomes</taxon>
        <taxon>ecological metagenomes</taxon>
    </lineage>
</organism>
<sequence>MGLRKGIFKSLTKSLENVTEMGKEAVIDKDKFFQLKSDLLVLRANLMMKGKGSSITKVTICAIVAWLVG</sequence>
<evidence type="ECO:0000313" key="1">
    <source>
        <dbReference type="EMBL" id="KKK49141.1"/>
    </source>
</evidence>
<reference evidence="1" key="1">
    <citation type="journal article" date="2015" name="Nature">
        <title>Complex archaea that bridge the gap between prokaryotes and eukaryotes.</title>
        <authorList>
            <person name="Spang A."/>
            <person name="Saw J.H."/>
            <person name="Jorgensen S.L."/>
            <person name="Zaremba-Niedzwiedzka K."/>
            <person name="Martijn J."/>
            <person name="Lind A.E."/>
            <person name="van Eijk R."/>
            <person name="Schleper C."/>
            <person name="Guy L."/>
            <person name="Ettema T.J."/>
        </authorList>
    </citation>
    <scope>NUCLEOTIDE SEQUENCE</scope>
</reference>
<dbReference type="EMBL" id="LAZR01068704">
    <property type="protein sequence ID" value="KKK49141.1"/>
    <property type="molecule type" value="Genomic_DNA"/>
</dbReference>
<protein>
    <submittedName>
        <fullName evidence="1">Uncharacterized protein</fullName>
    </submittedName>
</protein>
<gene>
    <name evidence="1" type="ORF">LCGC14_3138090</name>
</gene>
<feature type="non-terminal residue" evidence="1">
    <location>
        <position position="69"/>
    </location>
</feature>
<accession>A0A0F8YM22</accession>
<comment type="caution">
    <text evidence="1">The sequence shown here is derived from an EMBL/GenBank/DDBJ whole genome shotgun (WGS) entry which is preliminary data.</text>
</comment>
<name>A0A0F8YM22_9ZZZZ</name>
<dbReference type="AlphaFoldDB" id="A0A0F8YM22"/>